<evidence type="ECO:0000313" key="2">
    <source>
        <dbReference type="Proteomes" id="UP001597283"/>
    </source>
</evidence>
<evidence type="ECO:0000313" key="1">
    <source>
        <dbReference type="EMBL" id="MFD1788943.1"/>
    </source>
</evidence>
<sequence>MRLVEVDVSADGNAVACRVADRPDDRRCPPDIAGLVASLPKGDRPHILDVRGSLHFGDVPAPDQLPPAGADVQFLRVAKIFVNEVGNVLECTGIERRGVDDYPDCPTYSGPIGARRSEDGSAQTTWAVIALSFTKRPEAAPVATK</sequence>
<dbReference type="Proteomes" id="UP001597283">
    <property type="component" value="Unassembled WGS sequence"/>
</dbReference>
<accession>A0ABW4NFL6</accession>
<protein>
    <recommendedName>
        <fullName evidence="3">TonB C-terminal domain-containing protein</fullName>
    </recommendedName>
</protein>
<reference evidence="2" key="1">
    <citation type="journal article" date="2019" name="Int. J. Syst. Evol. Microbiol.">
        <title>The Global Catalogue of Microorganisms (GCM) 10K type strain sequencing project: providing services to taxonomists for standard genome sequencing and annotation.</title>
        <authorList>
            <consortium name="The Broad Institute Genomics Platform"/>
            <consortium name="The Broad Institute Genome Sequencing Center for Infectious Disease"/>
            <person name="Wu L."/>
            <person name="Ma J."/>
        </authorList>
    </citation>
    <scope>NUCLEOTIDE SEQUENCE [LARGE SCALE GENOMIC DNA]</scope>
    <source>
        <strain evidence="2">Q85</strain>
    </source>
</reference>
<proteinExistence type="predicted"/>
<gene>
    <name evidence="1" type="ORF">ACFSC3_15365</name>
</gene>
<name>A0ABW4NFL6_9SPHN</name>
<keyword evidence="2" id="KW-1185">Reference proteome</keyword>
<organism evidence="1 2">
    <name type="scientific">Sphingomonas floccifaciens</name>
    <dbReference type="NCBI Taxonomy" id="1844115"/>
    <lineage>
        <taxon>Bacteria</taxon>
        <taxon>Pseudomonadati</taxon>
        <taxon>Pseudomonadota</taxon>
        <taxon>Alphaproteobacteria</taxon>
        <taxon>Sphingomonadales</taxon>
        <taxon>Sphingomonadaceae</taxon>
        <taxon>Sphingomonas</taxon>
    </lineage>
</organism>
<evidence type="ECO:0008006" key="3">
    <source>
        <dbReference type="Google" id="ProtNLM"/>
    </source>
</evidence>
<comment type="caution">
    <text evidence="1">The sequence shown here is derived from an EMBL/GenBank/DDBJ whole genome shotgun (WGS) entry which is preliminary data.</text>
</comment>
<dbReference type="EMBL" id="JBHUFC010000006">
    <property type="protein sequence ID" value="MFD1788943.1"/>
    <property type="molecule type" value="Genomic_DNA"/>
</dbReference>